<feature type="domain" description="NADH:flavin oxidoreductase/NADH oxidase N-terminal" evidence="6">
    <location>
        <begin position="4"/>
        <end position="336"/>
    </location>
</feature>
<dbReference type="FunFam" id="3.20.20.70:FF:000138">
    <property type="entry name" value="NADPH dehydrogenase 1"/>
    <property type="match status" value="1"/>
</dbReference>
<dbReference type="Gene3D" id="3.20.20.70">
    <property type="entry name" value="Aldolase class I"/>
    <property type="match status" value="1"/>
</dbReference>
<evidence type="ECO:0000256" key="3">
    <source>
        <dbReference type="ARBA" id="ARBA00022857"/>
    </source>
</evidence>
<protein>
    <recommendedName>
        <fullName evidence="5">chanoclavine-I aldehyde reductase</fullName>
        <ecNumber evidence="5">1.3.1.100</ecNumber>
    </recommendedName>
</protein>
<dbReference type="InterPro" id="IPR001155">
    <property type="entry name" value="OxRdtase_FMN_N"/>
</dbReference>
<dbReference type="EC" id="1.3.1.100" evidence="5"/>
<dbReference type="PANTHER" id="PTHR22893:SF91">
    <property type="entry name" value="NADPH DEHYDROGENASE 2-RELATED"/>
    <property type="match status" value="1"/>
</dbReference>
<keyword evidence="3" id="KW-0521">NADP</keyword>
<dbReference type="CDD" id="cd02933">
    <property type="entry name" value="OYE_like_FMN"/>
    <property type="match status" value="1"/>
</dbReference>
<dbReference type="InterPro" id="IPR045247">
    <property type="entry name" value="Oye-like"/>
</dbReference>
<evidence type="ECO:0000256" key="4">
    <source>
        <dbReference type="ARBA" id="ARBA00051276"/>
    </source>
</evidence>
<dbReference type="Pfam" id="PF00724">
    <property type="entry name" value="Oxidored_FMN"/>
    <property type="match status" value="1"/>
</dbReference>
<keyword evidence="2" id="KW-0017">Alkaloid metabolism</keyword>
<comment type="pathway">
    <text evidence="1">Alkaloid biosynthesis; ergot alkaloid biosynthesis.</text>
</comment>
<evidence type="ECO:0000256" key="5">
    <source>
        <dbReference type="ARBA" id="ARBA00066635"/>
    </source>
</evidence>
<comment type="caution">
    <text evidence="7">The sequence shown here is derived from an EMBL/GenBank/DDBJ whole genome shotgun (WGS) entry which is preliminary data.</text>
</comment>
<evidence type="ECO:0000256" key="1">
    <source>
        <dbReference type="ARBA" id="ARBA00005107"/>
    </source>
</evidence>
<dbReference type="SUPFAM" id="SSF51395">
    <property type="entry name" value="FMN-linked oxidoreductases"/>
    <property type="match status" value="1"/>
</dbReference>
<dbReference type="EMBL" id="MLKD01000042">
    <property type="protein sequence ID" value="OQE13863.1"/>
    <property type="molecule type" value="Genomic_DNA"/>
</dbReference>
<dbReference type="PANTHER" id="PTHR22893">
    <property type="entry name" value="NADH OXIDOREDUCTASE-RELATED"/>
    <property type="match status" value="1"/>
</dbReference>
<dbReference type="STRING" id="303698.A0A1V6SJW2"/>
<gene>
    <name evidence="7" type="ORF">PENSTE_c042G09698</name>
</gene>
<evidence type="ECO:0000256" key="2">
    <source>
        <dbReference type="ARBA" id="ARBA00022589"/>
    </source>
</evidence>
<evidence type="ECO:0000313" key="8">
    <source>
        <dbReference type="Proteomes" id="UP000191285"/>
    </source>
</evidence>
<dbReference type="InterPro" id="IPR013785">
    <property type="entry name" value="Aldolase_TIM"/>
</dbReference>
<evidence type="ECO:0000259" key="6">
    <source>
        <dbReference type="Pfam" id="PF00724"/>
    </source>
</evidence>
<proteinExistence type="predicted"/>
<name>A0A1V6SJW2_9EURO</name>
<dbReference type="GO" id="GO:0003959">
    <property type="term" value="F:NADPH dehydrogenase activity"/>
    <property type="evidence" value="ECO:0007669"/>
    <property type="project" value="TreeGrafter"/>
</dbReference>
<keyword evidence="8" id="KW-1185">Reference proteome</keyword>
<dbReference type="GO" id="GO:0010181">
    <property type="term" value="F:FMN binding"/>
    <property type="evidence" value="ECO:0007669"/>
    <property type="project" value="InterPro"/>
</dbReference>
<dbReference type="Proteomes" id="UP000191285">
    <property type="component" value="Unassembled WGS sequence"/>
</dbReference>
<sequence>MSSKLFNPMQVGRMQLSTRLAMAPMTRFRVDDDHNPLPIVKDYYAQRGSIPGTLLITEATIISPQAGGYKNVPGIYTDSQIAAWKEITDAVHAKGSYIYLQLWALGRVADPNYLRELGNYDLVSASDIPAGEGAPTPRPLSESDIQSFVKDYAQAAKNAVAAGFDGVEIHAANGYLIDQFIQDNSNQRNDSYGGSVENRARFALEVTQAVVDAIGADRTGIRYSPFSTFQGMRMADPIPQFSYLAKETAKFKLAFTHLVEPRIAGNADVEETPDELEFFLKEYGNATPVIIAGGYKAESAIQAVDEKYKEFDTVIGIGRPWTSNPDLPFRIKANVPLVPYDRDTFYNPKDPKGYIDWAFSPEFKATQVGA</sequence>
<evidence type="ECO:0000313" key="7">
    <source>
        <dbReference type="EMBL" id="OQE13863.1"/>
    </source>
</evidence>
<organism evidence="7 8">
    <name type="scientific">Penicillium steckii</name>
    <dbReference type="NCBI Taxonomy" id="303698"/>
    <lineage>
        <taxon>Eukaryota</taxon>
        <taxon>Fungi</taxon>
        <taxon>Dikarya</taxon>
        <taxon>Ascomycota</taxon>
        <taxon>Pezizomycotina</taxon>
        <taxon>Eurotiomycetes</taxon>
        <taxon>Eurotiomycetidae</taxon>
        <taxon>Eurotiales</taxon>
        <taxon>Aspergillaceae</taxon>
        <taxon>Penicillium</taxon>
    </lineage>
</organism>
<dbReference type="GO" id="GO:0009820">
    <property type="term" value="P:alkaloid metabolic process"/>
    <property type="evidence" value="ECO:0007669"/>
    <property type="project" value="UniProtKB-KW"/>
</dbReference>
<reference evidence="8" key="1">
    <citation type="journal article" date="2017" name="Nat. Microbiol.">
        <title>Global analysis of biosynthetic gene clusters reveals vast potential of secondary metabolite production in Penicillium species.</title>
        <authorList>
            <person name="Nielsen J.C."/>
            <person name="Grijseels S."/>
            <person name="Prigent S."/>
            <person name="Ji B."/>
            <person name="Dainat J."/>
            <person name="Nielsen K.F."/>
            <person name="Frisvad J.C."/>
            <person name="Workman M."/>
            <person name="Nielsen J."/>
        </authorList>
    </citation>
    <scope>NUCLEOTIDE SEQUENCE [LARGE SCALE GENOMIC DNA]</scope>
    <source>
        <strain evidence="8">IBT 24891</strain>
    </source>
</reference>
<dbReference type="OrthoDB" id="276546at2759"/>
<dbReference type="AlphaFoldDB" id="A0A1V6SJW2"/>
<comment type="catalytic activity">
    <reaction evidence="4">
        <text>dihydrochanoclavine-I aldehyde + NADP(+) = chanoclavine-I aldehyde + NADPH + H(+)</text>
        <dbReference type="Rhea" id="RHEA:35947"/>
        <dbReference type="ChEBI" id="CHEBI:15378"/>
        <dbReference type="ChEBI" id="CHEBI:57783"/>
        <dbReference type="ChEBI" id="CHEBI:58349"/>
        <dbReference type="ChEBI" id="CHEBI:65032"/>
        <dbReference type="ChEBI" id="CHEBI:71487"/>
        <dbReference type="EC" id="1.3.1.100"/>
    </reaction>
</comment>
<accession>A0A1V6SJW2</accession>